<dbReference type="SMART" id="SM00935">
    <property type="entry name" value="OmpH"/>
    <property type="match status" value="1"/>
</dbReference>
<dbReference type="Proteomes" id="UP000014227">
    <property type="component" value="Chromosome I"/>
</dbReference>
<dbReference type="PANTHER" id="PTHR35089">
    <property type="entry name" value="CHAPERONE PROTEIN SKP"/>
    <property type="match status" value="1"/>
</dbReference>
<dbReference type="KEGG" id="ccz:CCALI_02234"/>
<protein>
    <submittedName>
        <fullName evidence="4">Periplasmic chaperone for outer membrane proteins Skp</fullName>
    </submittedName>
</protein>
<evidence type="ECO:0000256" key="2">
    <source>
        <dbReference type="ARBA" id="ARBA00022729"/>
    </source>
</evidence>
<dbReference type="GO" id="GO:0050821">
    <property type="term" value="P:protein stabilization"/>
    <property type="evidence" value="ECO:0007669"/>
    <property type="project" value="TreeGrafter"/>
</dbReference>
<evidence type="ECO:0000256" key="1">
    <source>
        <dbReference type="ARBA" id="ARBA00009091"/>
    </source>
</evidence>
<dbReference type="HOGENOM" id="CLU_1238396_0_0_0"/>
<feature type="region of interest" description="Disordered" evidence="3">
    <location>
        <begin position="104"/>
        <end position="142"/>
    </location>
</feature>
<dbReference type="InterPro" id="IPR005632">
    <property type="entry name" value="Chaperone_Skp"/>
</dbReference>
<dbReference type="InterPro" id="IPR024930">
    <property type="entry name" value="Skp_dom_sf"/>
</dbReference>
<accession>S0EW46</accession>
<dbReference type="PATRIC" id="fig|1303518.3.peg.2321"/>
<dbReference type="EMBL" id="HF951689">
    <property type="protein sequence ID" value="CCW36041.1"/>
    <property type="molecule type" value="Genomic_DNA"/>
</dbReference>
<evidence type="ECO:0000313" key="4">
    <source>
        <dbReference type="EMBL" id="CCW36041.1"/>
    </source>
</evidence>
<keyword evidence="2" id="KW-0732">Signal</keyword>
<reference evidence="5" key="1">
    <citation type="submission" date="2013-03" db="EMBL/GenBank/DDBJ databases">
        <title>Genome sequence of Chthonomonas calidirosea, the first sequenced genome from the Armatimonadetes phylum (formally candidate division OP10).</title>
        <authorList>
            <person name="Lee K.C.Y."/>
            <person name="Morgan X.C."/>
            <person name="Dunfield P.F."/>
            <person name="Tamas I."/>
            <person name="Houghton K.M."/>
            <person name="Vyssotski M."/>
            <person name="Ryan J.L.J."/>
            <person name="Lagutin K."/>
            <person name="McDonald I.R."/>
            <person name="Stott M.B."/>
        </authorList>
    </citation>
    <scope>NUCLEOTIDE SEQUENCE [LARGE SCALE GENOMIC DNA]</scope>
    <source>
        <strain evidence="5">DSM 23976 / ICMP 18418 / T49</strain>
    </source>
</reference>
<dbReference type="GO" id="GO:0051082">
    <property type="term" value="F:unfolded protein binding"/>
    <property type="evidence" value="ECO:0007669"/>
    <property type="project" value="InterPro"/>
</dbReference>
<dbReference type="SUPFAM" id="SSF111384">
    <property type="entry name" value="OmpH-like"/>
    <property type="match status" value="1"/>
</dbReference>
<dbReference type="PANTHER" id="PTHR35089:SF1">
    <property type="entry name" value="CHAPERONE PROTEIN SKP"/>
    <property type="match status" value="1"/>
</dbReference>
<keyword evidence="5" id="KW-1185">Reference proteome</keyword>
<dbReference type="InParanoid" id="S0EW46"/>
<dbReference type="eggNOG" id="COG2825">
    <property type="taxonomic scope" value="Bacteria"/>
</dbReference>
<dbReference type="OrthoDB" id="1524711at2"/>
<dbReference type="STRING" id="454171.CP488_01860"/>
<evidence type="ECO:0000313" key="5">
    <source>
        <dbReference type="Proteomes" id="UP000014227"/>
    </source>
</evidence>
<organism evidence="4 5">
    <name type="scientific">Chthonomonas calidirosea (strain DSM 23976 / ICMP 18418 / T49)</name>
    <dbReference type="NCBI Taxonomy" id="1303518"/>
    <lineage>
        <taxon>Bacteria</taxon>
        <taxon>Bacillati</taxon>
        <taxon>Armatimonadota</taxon>
        <taxon>Chthonomonadia</taxon>
        <taxon>Chthonomonadales</taxon>
        <taxon>Chthonomonadaceae</taxon>
        <taxon>Chthonomonas</taxon>
    </lineage>
</organism>
<feature type="compositionally biased region" description="Polar residues" evidence="3">
    <location>
        <begin position="129"/>
        <end position="142"/>
    </location>
</feature>
<sequence>MRSHDNRSMLYWIVLAAIVWGIVASLSHALADAKSAPGDIRFASVDMNRIQTEYKLVQQYRDQMQAETNQQQQLLQVMTDNPFLSEQDQKTLATLLQKANTPAGLTPAEKQQEQQLLDQSKKANDDYQRLSQAQNLSPQDKQTLDNYLNLEKATEARINLLKQQFQQDMQNKLDAAMAQLTKNIRDAIATVAKDKGYALVLDNSVAPYAQADCTDDVLKILNK</sequence>
<dbReference type="AlphaFoldDB" id="S0EW46"/>
<proteinExistence type="inferred from homology"/>
<dbReference type="GO" id="GO:0005829">
    <property type="term" value="C:cytosol"/>
    <property type="evidence" value="ECO:0007669"/>
    <property type="project" value="TreeGrafter"/>
</dbReference>
<gene>
    <name evidence="4" type="ORF">CCALI_02234</name>
</gene>
<feature type="compositionally biased region" description="Basic and acidic residues" evidence="3">
    <location>
        <begin position="119"/>
        <end position="128"/>
    </location>
</feature>
<comment type="similarity">
    <text evidence="1">Belongs to the Skp family.</text>
</comment>
<dbReference type="Gene3D" id="3.30.910.20">
    <property type="entry name" value="Skp domain"/>
    <property type="match status" value="1"/>
</dbReference>
<evidence type="ECO:0000256" key="3">
    <source>
        <dbReference type="SAM" id="MobiDB-lite"/>
    </source>
</evidence>
<name>S0EW46_CHTCT</name>
<dbReference type="Pfam" id="PF03938">
    <property type="entry name" value="OmpH"/>
    <property type="match status" value="1"/>
</dbReference>
<dbReference type="RefSeq" id="WP_016483561.1">
    <property type="nucleotide sequence ID" value="NC_021487.1"/>
</dbReference>